<keyword evidence="1" id="KW-0732">Signal</keyword>
<evidence type="ECO:0000313" key="3">
    <source>
        <dbReference type="Proteomes" id="UP000185841"/>
    </source>
</evidence>
<evidence type="ECO:0000256" key="1">
    <source>
        <dbReference type="SAM" id="SignalP"/>
    </source>
</evidence>
<feature type="signal peptide" evidence="1">
    <location>
        <begin position="1"/>
        <end position="24"/>
    </location>
</feature>
<reference evidence="2 3" key="1">
    <citation type="submission" date="2017-01" db="EMBL/GenBank/DDBJ databases">
        <authorList>
            <person name="Mah S.A."/>
            <person name="Swanson W.J."/>
            <person name="Moy G.W."/>
            <person name="Vacquier V.D."/>
        </authorList>
    </citation>
    <scope>NUCLEOTIDE SEQUENCE [LARGE SCALE GENOMIC DNA]</scope>
    <source>
        <strain evidence="2 3">RU36E</strain>
    </source>
</reference>
<dbReference type="EMBL" id="FTMP01000003">
    <property type="protein sequence ID" value="SIQ30164.1"/>
    <property type="molecule type" value="Genomic_DNA"/>
</dbReference>
<feature type="chain" id="PRO_5012975377" evidence="1">
    <location>
        <begin position="25"/>
        <end position="321"/>
    </location>
</feature>
<accession>A0A1N6RMR4</accession>
<name>A0A1N6RMR4_AQUAC</name>
<dbReference type="RefSeq" id="WP_076426073.1">
    <property type="nucleotide sequence ID" value="NZ_FTMP01000003.1"/>
</dbReference>
<dbReference type="AlphaFoldDB" id="A0A1N6RMR4"/>
<gene>
    <name evidence="2" type="ORF">SAMN05878282_10380</name>
</gene>
<protein>
    <submittedName>
        <fullName evidence="2">Uncharacterized protein</fullName>
    </submittedName>
</protein>
<proteinExistence type="predicted"/>
<dbReference type="Proteomes" id="UP000185841">
    <property type="component" value="Unassembled WGS sequence"/>
</dbReference>
<organism evidence="2 3">
    <name type="scientific">Aquipseudomonas alcaligenes</name>
    <name type="common">Pseudomonas alcaligenes</name>
    <dbReference type="NCBI Taxonomy" id="43263"/>
    <lineage>
        <taxon>Bacteria</taxon>
        <taxon>Pseudomonadati</taxon>
        <taxon>Pseudomonadota</taxon>
        <taxon>Gammaproteobacteria</taxon>
        <taxon>Pseudomonadales</taxon>
        <taxon>Pseudomonadaceae</taxon>
        <taxon>Aquipseudomonas</taxon>
    </lineage>
</organism>
<evidence type="ECO:0000313" key="2">
    <source>
        <dbReference type="EMBL" id="SIQ30164.1"/>
    </source>
</evidence>
<sequence>MEASKWLPRSALLAFLLGAGVAQAEAFSERGVYVFASTSGCPLGVLSDCNRIALDDAHSRVELDRAAGTILFRNTQDYADDAVIGDVLLHGQARAADGRLVPVSLHLLVSKDGQDWSTSVHAHAPVPGDLSEVKLDALRVEAEVDGQRQVLLTHEQALRTLASPSTAAKLAKQFVQVRDNRVEAAKAEYSDITIALGLGKAALPAVRASLHVPRGHADLAKALQHGDWTLELQALRSRLPLSVIQRDLFLFGMEQVELLQPLREAGFAKHDKLLLGARDGKGYLSFRGQQVDYPQAGTAAQAFLQDSFIGLVLSGQQHTSP</sequence>